<dbReference type="EMBL" id="CAMAPC010000005">
    <property type="protein sequence ID" value="CAH9055612.1"/>
    <property type="molecule type" value="Genomic_DNA"/>
</dbReference>
<dbReference type="Proteomes" id="UP001152467">
    <property type="component" value="Unassembled WGS sequence"/>
</dbReference>
<dbReference type="RefSeq" id="WP_261626176.1">
    <property type="nucleotide sequence ID" value="NZ_CAMAPC010000005.1"/>
</dbReference>
<comment type="caution">
    <text evidence="1">The sequence shown here is derived from an EMBL/GenBank/DDBJ whole genome shotgun (WGS) entry which is preliminary data.</text>
</comment>
<evidence type="ECO:0000313" key="2">
    <source>
        <dbReference type="Proteomes" id="UP001152467"/>
    </source>
</evidence>
<gene>
    <name evidence="1" type="ORF">PSECIP111854_01613</name>
</gene>
<evidence type="ECO:0008006" key="3">
    <source>
        <dbReference type="Google" id="ProtNLM"/>
    </source>
</evidence>
<reference evidence="1" key="1">
    <citation type="submission" date="2022-07" db="EMBL/GenBank/DDBJ databases">
        <authorList>
            <person name="Criscuolo A."/>
        </authorList>
    </citation>
    <scope>NUCLEOTIDE SEQUENCE</scope>
    <source>
        <strain evidence="1">CIP111854</strain>
    </source>
</reference>
<name>A0A9W4VQA3_9GAMM</name>
<proteinExistence type="predicted"/>
<keyword evidence="2" id="KW-1185">Reference proteome</keyword>
<evidence type="ECO:0000313" key="1">
    <source>
        <dbReference type="EMBL" id="CAH9055612.1"/>
    </source>
</evidence>
<organism evidence="1 2">
    <name type="scientific">Pseudoalteromonas holothuriae</name>
    <dbReference type="NCBI Taxonomy" id="2963714"/>
    <lineage>
        <taxon>Bacteria</taxon>
        <taxon>Pseudomonadati</taxon>
        <taxon>Pseudomonadota</taxon>
        <taxon>Gammaproteobacteria</taxon>
        <taxon>Alteromonadales</taxon>
        <taxon>Pseudoalteromonadaceae</taxon>
        <taxon>Pseudoalteromonas</taxon>
    </lineage>
</organism>
<sequence>MAVKSNNNTFVATLNTVNPSEMGRSQLGRHIKALSRTFFNIEPRTVEAWLKYLSVLAKQVNYIDERTLSASGTWENLLPEPQKLAGLAQLVQQGSADEQIKQLASRPDMALLLTFIDLLQHSNAQFNQFVARHLEHFYHEILRFKPLPASADSAHVVVSLNNVDALTLPAGTQFDGGKDTQGSPLVYSTDEVVTINKAAVDYVASVNKIKSSEQLSLNHQILLDSEQDILLEQSEATFGQGLDELTSSTVEVGFKIASQDLFLSGGTRIVSLDFGEQAQLLNWLTWFDFYISTSDGLLAVDVTQLNVVEQQLQLTFDNLFPAITALEGMPIGADNALPFIALVLKSEHYQQLYSDESSVFARFNSFTITQMSLTTQVSGLAGVIANNAEVDLDTSKPFEPFGIAPRLASKVHFTHPELVTKNITHASVEFAWLDRPNSFNDYYRAYSYYYSEQYNLDERYFDSSALCGAEQPCEGIALSVDTLFSTDCNCLTWPDTVVNITRSDAGSDAQISLELFYNEGDDNLPDVHNNIAINTLTFTHNDNNSMRDFQLLPLDEPTASKWPKYYTLALSEQDFAHKDYTKVIELFAYKNAGSDNPVLVNAPYTPVLDSLTLRYHSESITSPAQRVGNAIYVEHIAPVGRPTEQLTQQSLLSLLPKIEEFGYLYMALSQVSTPGQVRMYYQVDPVDGYNMGDNPAFVWEYFNAGSWHRFKREDSQGGSEEGRVLRDSTYDLLDSGLVVFYLPKLSQSSSFNHDGKLWIRAKLSHNRAEVPSSFDNQTFPIYSKLKGVFTQGIRVSLTSQGNDASHFEQPLVSESISKLVLPNPSVDTIMQPFASFGAKVAETTEQFDRRISERLHHRQRLISGWDYEHFVLQAFSQLHSVRPVVNSSGLSLVVVPLNHDVSVLQPKVPRYLKRQIREQVNALSVPNLTVEIDDPNYVEVQLELIVKIDPLYDIQSTVIELNDMVVDALTPWNKLDKPLERTIYLAPIAQVLETHPAVDMIQVIRATKKGQTAKQYSVISADNPHDILVPARNHKISLANTLGDVFEGIGKWEIELDFVVQ</sequence>
<accession>A0A9W4VQA3</accession>
<dbReference type="AlphaFoldDB" id="A0A9W4VQA3"/>
<protein>
    <recommendedName>
        <fullName evidence="3">Baseplate protein J-like domain-containing protein</fullName>
    </recommendedName>
</protein>